<dbReference type="EMBL" id="JBHUOZ010000003">
    <property type="protein sequence ID" value="MFD2921986.1"/>
    <property type="molecule type" value="Genomic_DNA"/>
</dbReference>
<sequence>MRKVKIHFAQDLIINKNRSIMAGFDMFIIGHPPISYADGFYDQNYRIEGYKYAQKMAEENGIAFTYPFKCNQKGCYPFQYGGSFVCNSCYRSGVDKDWWKIQVEKDGNEFCCHGLDFVNLQESTNYAFGKSFSEAISNY</sequence>
<keyword evidence="2" id="KW-1185">Reference proteome</keyword>
<evidence type="ECO:0000313" key="2">
    <source>
        <dbReference type="Proteomes" id="UP001597511"/>
    </source>
</evidence>
<proteinExistence type="predicted"/>
<organism evidence="1 2">
    <name type="scientific">Terrimonas rubra</name>
    <dbReference type="NCBI Taxonomy" id="1035890"/>
    <lineage>
        <taxon>Bacteria</taxon>
        <taxon>Pseudomonadati</taxon>
        <taxon>Bacteroidota</taxon>
        <taxon>Chitinophagia</taxon>
        <taxon>Chitinophagales</taxon>
        <taxon>Chitinophagaceae</taxon>
        <taxon>Terrimonas</taxon>
    </lineage>
</organism>
<evidence type="ECO:0000313" key="1">
    <source>
        <dbReference type="EMBL" id="MFD2921986.1"/>
    </source>
</evidence>
<gene>
    <name evidence="1" type="ORF">ACFS6H_19860</name>
</gene>
<comment type="caution">
    <text evidence="1">The sequence shown here is derived from an EMBL/GenBank/DDBJ whole genome shotgun (WGS) entry which is preliminary data.</text>
</comment>
<dbReference type="RefSeq" id="WP_386103258.1">
    <property type="nucleotide sequence ID" value="NZ_JBHUOZ010000003.1"/>
</dbReference>
<dbReference type="Proteomes" id="UP001597511">
    <property type="component" value="Unassembled WGS sequence"/>
</dbReference>
<protein>
    <submittedName>
        <fullName evidence="1">Uncharacterized protein</fullName>
    </submittedName>
</protein>
<reference evidence="2" key="1">
    <citation type="journal article" date="2019" name="Int. J. Syst. Evol. Microbiol.">
        <title>The Global Catalogue of Microorganisms (GCM) 10K type strain sequencing project: providing services to taxonomists for standard genome sequencing and annotation.</title>
        <authorList>
            <consortium name="The Broad Institute Genomics Platform"/>
            <consortium name="The Broad Institute Genome Sequencing Center for Infectious Disease"/>
            <person name="Wu L."/>
            <person name="Ma J."/>
        </authorList>
    </citation>
    <scope>NUCLEOTIDE SEQUENCE [LARGE SCALE GENOMIC DNA]</scope>
    <source>
        <strain evidence="2">KCTC 23299</strain>
    </source>
</reference>
<accession>A0ABW6AB98</accession>
<name>A0ABW6AB98_9BACT</name>